<feature type="signal peptide" evidence="1">
    <location>
        <begin position="1"/>
        <end position="22"/>
    </location>
</feature>
<feature type="chain" id="PRO_5017385251" evidence="1">
    <location>
        <begin position="23"/>
        <end position="71"/>
    </location>
</feature>
<feature type="domain" description="Late nodulin" evidence="2">
    <location>
        <begin position="1"/>
        <end position="60"/>
    </location>
</feature>
<comment type="caution">
    <text evidence="3">The sequence shown here is derived from an EMBL/GenBank/DDBJ whole genome shotgun (WGS) entry which is preliminary data.</text>
</comment>
<keyword evidence="1" id="KW-0732">Signal</keyword>
<dbReference type="GO" id="GO:0046872">
    <property type="term" value="F:metal ion binding"/>
    <property type="evidence" value="ECO:0007669"/>
    <property type="project" value="InterPro"/>
</dbReference>
<evidence type="ECO:0000259" key="2">
    <source>
        <dbReference type="Pfam" id="PF07127"/>
    </source>
</evidence>
<dbReference type="EMBL" id="PSQE01000006">
    <property type="protein sequence ID" value="RHN52013.1"/>
    <property type="molecule type" value="Genomic_DNA"/>
</dbReference>
<gene>
    <name evidence="3" type="ORF">MtrunA17_Chr6g0475741</name>
</gene>
<protein>
    <submittedName>
        <fullName evidence="3">Putative Late nodulin</fullName>
    </submittedName>
</protein>
<organism evidence="3">
    <name type="scientific">Medicago truncatula</name>
    <name type="common">Barrel medic</name>
    <name type="synonym">Medicago tribuloides</name>
    <dbReference type="NCBI Taxonomy" id="3880"/>
    <lineage>
        <taxon>Eukaryota</taxon>
        <taxon>Viridiplantae</taxon>
        <taxon>Streptophyta</taxon>
        <taxon>Embryophyta</taxon>
        <taxon>Tracheophyta</taxon>
        <taxon>Spermatophyta</taxon>
        <taxon>Magnoliopsida</taxon>
        <taxon>eudicotyledons</taxon>
        <taxon>Gunneridae</taxon>
        <taxon>Pentapetalae</taxon>
        <taxon>rosids</taxon>
        <taxon>fabids</taxon>
        <taxon>Fabales</taxon>
        <taxon>Fabaceae</taxon>
        <taxon>Papilionoideae</taxon>
        <taxon>50 kb inversion clade</taxon>
        <taxon>NPAAA clade</taxon>
        <taxon>Hologalegina</taxon>
        <taxon>IRL clade</taxon>
        <taxon>Trifolieae</taxon>
        <taxon>Medicago</taxon>
    </lineage>
</organism>
<sequence>MVRFLMFVYSLIIFFSLFFGEAAIERTEPMLTTYLILCVSEADCPKVVKPNYTMCAGGICWQSVQGSNQGP</sequence>
<dbReference type="InterPro" id="IPR009810">
    <property type="entry name" value="Nodulin_late_dom"/>
</dbReference>
<proteinExistence type="predicted"/>
<dbReference type="Pfam" id="PF07127">
    <property type="entry name" value="Nodulin_late"/>
    <property type="match status" value="1"/>
</dbReference>
<reference evidence="3" key="1">
    <citation type="journal article" date="2018" name="Nat. Plants">
        <title>Whole-genome landscape of Medicago truncatula symbiotic genes.</title>
        <authorList>
            <person name="Pecrix Y."/>
            <person name="Gamas P."/>
            <person name="Carrere S."/>
        </authorList>
    </citation>
    <scope>NUCLEOTIDE SEQUENCE</scope>
    <source>
        <tissue evidence="3">Leaves</tissue>
    </source>
</reference>
<evidence type="ECO:0000256" key="1">
    <source>
        <dbReference type="SAM" id="SignalP"/>
    </source>
</evidence>
<accession>A0A396HHF6</accession>
<evidence type="ECO:0000313" key="3">
    <source>
        <dbReference type="EMBL" id="RHN52013.1"/>
    </source>
</evidence>
<name>A0A396HHF6_MEDTR</name>
<dbReference type="Gramene" id="rna36623">
    <property type="protein sequence ID" value="RHN52013.1"/>
    <property type="gene ID" value="gene36623"/>
</dbReference>
<dbReference type="AlphaFoldDB" id="A0A396HHF6"/>
<dbReference type="Proteomes" id="UP000265566">
    <property type="component" value="Chromosome 6"/>
</dbReference>